<dbReference type="GO" id="GO:0003677">
    <property type="term" value="F:DNA binding"/>
    <property type="evidence" value="ECO:0007669"/>
    <property type="project" value="UniProtKB-KW"/>
</dbReference>
<dbReference type="PROSITE" id="PS51253">
    <property type="entry name" value="HTH_CENPB"/>
    <property type="match status" value="1"/>
</dbReference>
<reference evidence="4 5" key="1">
    <citation type="journal article" date="2020" name="Cell">
        <title>Large-Scale Comparative Analyses of Tick Genomes Elucidate Their Genetic Diversity and Vector Capacities.</title>
        <authorList>
            <consortium name="Tick Genome and Microbiome Consortium (TIGMIC)"/>
            <person name="Jia N."/>
            <person name="Wang J."/>
            <person name="Shi W."/>
            <person name="Du L."/>
            <person name="Sun Y."/>
            <person name="Zhan W."/>
            <person name="Jiang J.F."/>
            <person name="Wang Q."/>
            <person name="Zhang B."/>
            <person name="Ji P."/>
            <person name="Bell-Sakyi L."/>
            <person name="Cui X.M."/>
            <person name="Yuan T.T."/>
            <person name="Jiang B.G."/>
            <person name="Yang W.F."/>
            <person name="Lam T.T."/>
            <person name="Chang Q.C."/>
            <person name="Ding S.J."/>
            <person name="Wang X.J."/>
            <person name="Zhu J.G."/>
            <person name="Ruan X.D."/>
            <person name="Zhao L."/>
            <person name="Wei J.T."/>
            <person name="Ye R.Z."/>
            <person name="Que T.C."/>
            <person name="Du C.H."/>
            <person name="Zhou Y.H."/>
            <person name="Cheng J.X."/>
            <person name="Dai P.F."/>
            <person name="Guo W.B."/>
            <person name="Han X.H."/>
            <person name="Huang E.J."/>
            <person name="Li L.F."/>
            <person name="Wei W."/>
            <person name="Gao Y.C."/>
            <person name="Liu J.Z."/>
            <person name="Shao H.Z."/>
            <person name="Wang X."/>
            <person name="Wang C.C."/>
            <person name="Yang T.C."/>
            <person name="Huo Q.B."/>
            <person name="Li W."/>
            <person name="Chen H.Y."/>
            <person name="Chen S.E."/>
            <person name="Zhou L.G."/>
            <person name="Ni X.B."/>
            <person name="Tian J.H."/>
            <person name="Sheng Y."/>
            <person name="Liu T."/>
            <person name="Pan Y.S."/>
            <person name="Xia L.Y."/>
            <person name="Li J."/>
            <person name="Zhao F."/>
            <person name="Cao W.C."/>
        </authorList>
    </citation>
    <scope>NUCLEOTIDE SEQUENCE [LARGE SCALE GENOMIC DNA]</scope>
    <source>
        <strain evidence="4">HaeL-2018</strain>
    </source>
</reference>
<dbReference type="GO" id="GO:0005634">
    <property type="term" value="C:nucleus"/>
    <property type="evidence" value="ECO:0007669"/>
    <property type="project" value="UniProtKB-SubCell"/>
</dbReference>
<evidence type="ECO:0000256" key="1">
    <source>
        <dbReference type="ARBA" id="ARBA00004123"/>
    </source>
</evidence>
<keyword evidence="5" id="KW-1185">Reference proteome</keyword>
<name>A0A9J6FAG5_HAELO</name>
<dbReference type="InterPro" id="IPR006600">
    <property type="entry name" value="HTH_CenpB_DNA-bd_dom"/>
</dbReference>
<dbReference type="InterPro" id="IPR050863">
    <property type="entry name" value="CenT-Element_Derived"/>
</dbReference>
<dbReference type="Gene3D" id="1.10.10.60">
    <property type="entry name" value="Homeodomain-like"/>
    <property type="match status" value="2"/>
</dbReference>
<comment type="subcellular location">
    <subcellularLocation>
        <location evidence="1">Nucleus</location>
    </subcellularLocation>
</comment>
<dbReference type="EMBL" id="JABSTR010000001">
    <property type="protein sequence ID" value="KAH9359986.1"/>
    <property type="molecule type" value="Genomic_DNA"/>
</dbReference>
<proteinExistence type="predicted"/>
<dbReference type="PANTHER" id="PTHR19303">
    <property type="entry name" value="TRANSPOSON"/>
    <property type="match status" value="1"/>
</dbReference>
<evidence type="ECO:0000313" key="4">
    <source>
        <dbReference type="EMBL" id="KAH9359986.1"/>
    </source>
</evidence>
<sequence length="144" mass="15780">MKKKAAIRQHALNNRSQVEGTRQFGVSKEPISDYVKNKEKSLAAMARCSASGQKTVQQGLYPNLEEALDLWLSATAAQRVAVFGHLLKQKAEILALPVDIDVFKFSDGWLCNVKKRYCLALEKPAYSEQPLCHTCGGPGGLGCT</sequence>
<evidence type="ECO:0000313" key="5">
    <source>
        <dbReference type="Proteomes" id="UP000821853"/>
    </source>
</evidence>
<evidence type="ECO:0000259" key="3">
    <source>
        <dbReference type="PROSITE" id="PS51253"/>
    </source>
</evidence>
<dbReference type="SUPFAM" id="SSF46689">
    <property type="entry name" value="Homeodomain-like"/>
    <property type="match status" value="1"/>
</dbReference>
<gene>
    <name evidence="4" type="ORF">HPB48_020782</name>
</gene>
<dbReference type="OMA" id="YSEQPLC"/>
<feature type="domain" description="HTH CENPB-type" evidence="3">
    <location>
        <begin position="52"/>
        <end position="123"/>
    </location>
</feature>
<dbReference type="VEuPathDB" id="VectorBase:HLOH_041768"/>
<dbReference type="PANTHER" id="PTHR19303:SF73">
    <property type="entry name" value="PROTEIN PDC2"/>
    <property type="match status" value="1"/>
</dbReference>
<dbReference type="Pfam" id="PF03221">
    <property type="entry name" value="HTH_Tnp_Tc5"/>
    <property type="match status" value="1"/>
</dbReference>
<keyword evidence="2" id="KW-0238">DNA-binding</keyword>
<dbReference type="AlphaFoldDB" id="A0A9J6FAG5"/>
<dbReference type="OrthoDB" id="6507055at2759"/>
<accession>A0A9J6FAG5</accession>
<organism evidence="4 5">
    <name type="scientific">Haemaphysalis longicornis</name>
    <name type="common">Bush tick</name>
    <dbReference type="NCBI Taxonomy" id="44386"/>
    <lineage>
        <taxon>Eukaryota</taxon>
        <taxon>Metazoa</taxon>
        <taxon>Ecdysozoa</taxon>
        <taxon>Arthropoda</taxon>
        <taxon>Chelicerata</taxon>
        <taxon>Arachnida</taxon>
        <taxon>Acari</taxon>
        <taxon>Parasitiformes</taxon>
        <taxon>Ixodida</taxon>
        <taxon>Ixodoidea</taxon>
        <taxon>Ixodidae</taxon>
        <taxon>Haemaphysalinae</taxon>
        <taxon>Haemaphysalis</taxon>
    </lineage>
</organism>
<protein>
    <recommendedName>
        <fullName evidence="3">HTH CENPB-type domain-containing protein</fullName>
    </recommendedName>
</protein>
<evidence type="ECO:0000256" key="2">
    <source>
        <dbReference type="ARBA" id="ARBA00023125"/>
    </source>
</evidence>
<comment type="caution">
    <text evidence="4">The sequence shown here is derived from an EMBL/GenBank/DDBJ whole genome shotgun (WGS) entry which is preliminary data.</text>
</comment>
<dbReference type="InterPro" id="IPR009057">
    <property type="entry name" value="Homeodomain-like_sf"/>
</dbReference>
<dbReference type="Proteomes" id="UP000821853">
    <property type="component" value="Chromosome 1"/>
</dbReference>